<feature type="compositionally biased region" description="Basic residues" evidence="2">
    <location>
        <begin position="120"/>
        <end position="134"/>
    </location>
</feature>
<dbReference type="SUPFAM" id="SSF52540">
    <property type="entry name" value="P-loop containing nucleoside triphosphate hydrolases"/>
    <property type="match status" value="1"/>
</dbReference>
<feature type="region of interest" description="Disordered" evidence="2">
    <location>
        <begin position="120"/>
        <end position="142"/>
    </location>
</feature>
<dbReference type="InterPro" id="IPR003439">
    <property type="entry name" value="ABC_transporter-like_ATP-bd"/>
</dbReference>
<keyword evidence="1" id="KW-0677">Repeat</keyword>
<dbReference type="GO" id="GO:0016887">
    <property type="term" value="F:ATP hydrolysis activity"/>
    <property type="evidence" value="ECO:0007669"/>
    <property type="project" value="InterPro"/>
</dbReference>
<dbReference type="PANTHER" id="PTHR19211">
    <property type="entry name" value="ATP-BINDING TRANSPORT PROTEIN-RELATED"/>
    <property type="match status" value="1"/>
</dbReference>
<reference evidence="4" key="1">
    <citation type="submission" date="2021-01" db="EMBL/GenBank/DDBJ databases">
        <authorList>
            <person name="Corre E."/>
            <person name="Pelletier E."/>
            <person name="Niang G."/>
            <person name="Scheremetjew M."/>
            <person name="Finn R."/>
            <person name="Kale V."/>
            <person name="Holt S."/>
            <person name="Cochrane G."/>
            <person name="Meng A."/>
            <person name="Brown T."/>
            <person name="Cohen L."/>
        </authorList>
    </citation>
    <scope>NUCLEOTIDE SEQUENCE</scope>
    <source>
        <strain evidence="4">UTEX LB 985</strain>
    </source>
</reference>
<evidence type="ECO:0000256" key="2">
    <source>
        <dbReference type="SAM" id="MobiDB-lite"/>
    </source>
</evidence>
<feature type="domain" description="ABC transporter" evidence="3">
    <location>
        <begin position="3"/>
        <end position="32"/>
    </location>
</feature>
<dbReference type="PANTHER" id="PTHR19211:SF14">
    <property type="entry name" value="ATP-BINDING CASSETTE SUB-FAMILY F MEMBER 1"/>
    <property type="match status" value="1"/>
</dbReference>
<evidence type="ECO:0000259" key="3">
    <source>
        <dbReference type="Pfam" id="PF00005"/>
    </source>
</evidence>
<gene>
    <name evidence="4" type="ORF">CBRE1094_LOCUS34253</name>
</gene>
<dbReference type="InterPro" id="IPR027417">
    <property type="entry name" value="P-loop_NTPase"/>
</dbReference>
<dbReference type="Pfam" id="PF00005">
    <property type="entry name" value="ABC_tran"/>
    <property type="match status" value="1"/>
</dbReference>
<proteinExistence type="predicted"/>
<evidence type="ECO:0000313" key="4">
    <source>
        <dbReference type="EMBL" id="CAD9520290.1"/>
    </source>
</evidence>
<dbReference type="InterPro" id="IPR050611">
    <property type="entry name" value="ABCF"/>
</dbReference>
<evidence type="ECO:0000256" key="1">
    <source>
        <dbReference type="ARBA" id="ARBA00022737"/>
    </source>
</evidence>
<dbReference type="Gene3D" id="3.40.50.300">
    <property type="entry name" value="P-loop containing nucleotide triphosphate hydrolases"/>
    <property type="match status" value="1"/>
</dbReference>
<sequence length="142" mass="15645">MCDLSGGQRARVVFASLAAQRPHVLLLDEPTNHLDIESIDALIKAINDFEGGVVLISHDRRLLQRTSCALWLCKGGAKGVGPMGHDYSFEHYEARVLKNLAARQQAEEARAKVRIELRRKKKEAAAKKTAKKRGGTTALSTK</sequence>
<accession>A0A7S2II92</accession>
<organism evidence="4">
    <name type="scientific">Haptolina brevifila</name>
    <dbReference type="NCBI Taxonomy" id="156173"/>
    <lineage>
        <taxon>Eukaryota</taxon>
        <taxon>Haptista</taxon>
        <taxon>Haptophyta</taxon>
        <taxon>Prymnesiophyceae</taxon>
        <taxon>Prymnesiales</taxon>
        <taxon>Prymnesiaceae</taxon>
        <taxon>Haptolina</taxon>
    </lineage>
</organism>
<dbReference type="AlphaFoldDB" id="A0A7S2II92"/>
<protein>
    <recommendedName>
        <fullName evidence="3">ABC transporter domain-containing protein</fullName>
    </recommendedName>
</protein>
<dbReference type="GO" id="GO:0005524">
    <property type="term" value="F:ATP binding"/>
    <property type="evidence" value="ECO:0007669"/>
    <property type="project" value="InterPro"/>
</dbReference>
<dbReference type="EMBL" id="HBGU01062847">
    <property type="protein sequence ID" value="CAD9520290.1"/>
    <property type="molecule type" value="Transcribed_RNA"/>
</dbReference>
<name>A0A7S2II92_9EUKA</name>